<protein>
    <recommendedName>
        <fullName evidence="4">DUF2157 domain-containing protein</fullName>
    </recommendedName>
</protein>
<feature type="transmembrane region" description="Helical" evidence="1">
    <location>
        <begin position="181"/>
        <end position="202"/>
    </location>
</feature>
<comment type="caution">
    <text evidence="2">The sequence shown here is derived from an EMBL/GenBank/DDBJ whole genome shotgun (WGS) entry which is preliminary data.</text>
</comment>
<reference evidence="2 3" key="1">
    <citation type="submission" date="2024-02" db="EMBL/GenBank/DDBJ databases">
        <title>Bacteria isolated from the canopy kelp, Nereocystis luetkeana.</title>
        <authorList>
            <person name="Pfister C.A."/>
            <person name="Younker I.T."/>
            <person name="Light S.H."/>
        </authorList>
    </citation>
    <scope>NUCLEOTIDE SEQUENCE [LARGE SCALE GENOMIC DNA]</scope>
    <source>
        <strain evidence="2 3">TI.4.07</strain>
    </source>
</reference>
<keyword evidence="1" id="KW-0472">Membrane</keyword>
<sequence>MYTDEDLNYAVEKGVFTDTAVTEFRSLLAEEKQTVAVDEENFRLVGGFNDIFVVIACSLLLFSSVWVVRPSSNTLAMLVFAALSWGLAEFFVRKRKMALPAIVLLLSFMGGVFWCVFSISSSIPSFSVQAASLFAAAVTTVSAYLHWRRFRVPITVAVGTGALFVSVLSLVLVMFPAAKSGLMMVLFLCGVAAFLLAMYWDASDTQRITRRSDVAFWLHLLSAPLIIHPIFSNLGILNGNESLLSMLVVVFLYLLMTSISIAVDRRAFMVSSLIYVLYAVSAIIESYGGIGYSFALTGVLIGGGLLLLSAKWHFMRAQLLRVLPSAIQRHLPNVK</sequence>
<feature type="transmembrane region" description="Helical" evidence="1">
    <location>
        <begin position="126"/>
        <end position="147"/>
    </location>
</feature>
<accession>A0ABU9GB18</accession>
<dbReference type="Proteomes" id="UP001379949">
    <property type="component" value="Unassembled WGS sequence"/>
</dbReference>
<keyword evidence="3" id="KW-1185">Reference proteome</keyword>
<evidence type="ECO:0000313" key="2">
    <source>
        <dbReference type="EMBL" id="MEL0614187.1"/>
    </source>
</evidence>
<feature type="transmembrane region" description="Helical" evidence="1">
    <location>
        <begin position="154"/>
        <end position="175"/>
    </location>
</feature>
<organism evidence="2 3">
    <name type="scientific">Marinomonas arenicola</name>
    <dbReference type="NCBI Taxonomy" id="569601"/>
    <lineage>
        <taxon>Bacteria</taxon>
        <taxon>Pseudomonadati</taxon>
        <taxon>Pseudomonadota</taxon>
        <taxon>Gammaproteobacteria</taxon>
        <taxon>Oceanospirillales</taxon>
        <taxon>Oceanospirillaceae</taxon>
        <taxon>Marinomonas</taxon>
    </lineage>
</organism>
<feature type="transmembrane region" description="Helical" evidence="1">
    <location>
        <begin position="214"/>
        <end position="231"/>
    </location>
</feature>
<gene>
    <name evidence="2" type="ORF">V6242_13610</name>
</gene>
<evidence type="ECO:0000256" key="1">
    <source>
        <dbReference type="SAM" id="Phobius"/>
    </source>
</evidence>
<proteinExistence type="predicted"/>
<feature type="transmembrane region" description="Helical" evidence="1">
    <location>
        <begin position="51"/>
        <end position="68"/>
    </location>
</feature>
<feature type="transmembrane region" description="Helical" evidence="1">
    <location>
        <begin position="99"/>
        <end position="120"/>
    </location>
</feature>
<keyword evidence="1" id="KW-1133">Transmembrane helix</keyword>
<evidence type="ECO:0000313" key="3">
    <source>
        <dbReference type="Proteomes" id="UP001379949"/>
    </source>
</evidence>
<keyword evidence="1" id="KW-0812">Transmembrane</keyword>
<feature type="transmembrane region" description="Helical" evidence="1">
    <location>
        <begin position="74"/>
        <end position="92"/>
    </location>
</feature>
<feature type="transmembrane region" description="Helical" evidence="1">
    <location>
        <begin position="267"/>
        <end position="284"/>
    </location>
</feature>
<name>A0ABU9GB18_9GAMM</name>
<evidence type="ECO:0008006" key="4">
    <source>
        <dbReference type="Google" id="ProtNLM"/>
    </source>
</evidence>
<feature type="transmembrane region" description="Helical" evidence="1">
    <location>
        <begin position="243"/>
        <end position="262"/>
    </location>
</feature>
<feature type="transmembrane region" description="Helical" evidence="1">
    <location>
        <begin position="290"/>
        <end position="308"/>
    </location>
</feature>
<dbReference type="EMBL" id="JBAKAR010000012">
    <property type="protein sequence ID" value="MEL0614187.1"/>
    <property type="molecule type" value="Genomic_DNA"/>
</dbReference>
<dbReference type="RefSeq" id="WP_341564228.1">
    <property type="nucleotide sequence ID" value="NZ_JBAKAQ010000003.1"/>
</dbReference>